<protein>
    <submittedName>
        <fullName evidence="2">Alpha/beta hydrolase</fullName>
    </submittedName>
</protein>
<name>A0ABT1EVZ7_9PROT</name>
<comment type="caution">
    <text evidence="2">The sequence shown here is derived from an EMBL/GenBank/DDBJ whole genome shotgun (WGS) entry which is preliminary data.</text>
</comment>
<sequence>MMPVQPVFVHGWGFGPGFWAPLVDALGWTDACMLDLGFLGQGATASPALAARCLQAVQAQGRAVLGVGHSLGFLWLAQHMALSAQDRLVGLNAFAAFAACGSFPSGVPVRVLQRMHKGLSGNPEEVLADFCSHCGTQVVQGTPNASNLSIGLDLLINGDVRPILAAKTGQYAILAARQDPVVSATMTEDSFVEEDAVQWVDGGHLLPQTNVRACVAFLQAARRAMEQDAK</sequence>
<feature type="domain" description="AB hydrolase-1" evidence="1">
    <location>
        <begin position="7"/>
        <end position="208"/>
    </location>
</feature>
<dbReference type="InterPro" id="IPR029058">
    <property type="entry name" value="AB_hydrolase_fold"/>
</dbReference>
<dbReference type="GO" id="GO:0016787">
    <property type="term" value="F:hydrolase activity"/>
    <property type="evidence" value="ECO:0007669"/>
    <property type="project" value="UniProtKB-KW"/>
</dbReference>
<keyword evidence="3" id="KW-1185">Reference proteome</keyword>
<keyword evidence="2" id="KW-0378">Hydrolase</keyword>
<accession>A0ABT1EVZ7</accession>
<gene>
    <name evidence="2" type="ORF">NKW50_00845</name>
</gene>
<dbReference type="RefSeq" id="WP_165990503.1">
    <property type="nucleotide sequence ID" value="NZ_JAMYZY010000001.1"/>
</dbReference>
<dbReference type="Gene3D" id="3.40.50.1820">
    <property type="entry name" value="alpha/beta hydrolase"/>
    <property type="match status" value="1"/>
</dbReference>
<dbReference type="Pfam" id="PF12697">
    <property type="entry name" value="Abhydrolase_6"/>
    <property type="match status" value="1"/>
</dbReference>
<evidence type="ECO:0000313" key="3">
    <source>
        <dbReference type="Proteomes" id="UP001523528"/>
    </source>
</evidence>
<reference evidence="2 3" key="1">
    <citation type="submission" date="2022-06" db="EMBL/GenBank/DDBJ databases">
        <title>Acetobacer genomes from food samples.</title>
        <authorList>
            <person name="Sombolestani A."/>
        </authorList>
    </citation>
    <scope>NUCLEOTIDE SEQUENCE [LARGE SCALE GENOMIC DNA]</scope>
    <source>
        <strain evidence="2 3">R-83285</strain>
    </source>
</reference>
<proteinExistence type="predicted"/>
<dbReference type="Proteomes" id="UP001523528">
    <property type="component" value="Unassembled WGS sequence"/>
</dbReference>
<dbReference type="SUPFAM" id="SSF53474">
    <property type="entry name" value="alpha/beta-Hydrolases"/>
    <property type="match status" value="1"/>
</dbReference>
<organism evidence="2 3">
    <name type="scientific">Acetobacter lambici</name>
    <dbReference type="NCBI Taxonomy" id="1332824"/>
    <lineage>
        <taxon>Bacteria</taxon>
        <taxon>Pseudomonadati</taxon>
        <taxon>Pseudomonadota</taxon>
        <taxon>Alphaproteobacteria</taxon>
        <taxon>Acetobacterales</taxon>
        <taxon>Acetobacteraceae</taxon>
        <taxon>Acetobacter</taxon>
    </lineage>
</organism>
<evidence type="ECO:0000259" key="1">
    <source>
        <dbReference type="Pfam" id="PF12697"/>
    </source>
</evidence>
<dbReference type="InterPro" id="IPR000073">
    <property type="entry name" value="AB_hydrolase_1"/>
</dbReference>
<dbReference type="EMBL" id="JAMYZZ010000001">
    <property type="protein sequence ID" value="MCP1257134.1"/>
    <property type="molecule type" value="Genomic_DNA"/>
</dbReference>
<evidence type="ECO:0000313" key="2">
    <source>
        <dbReference type="EMBL" id="MCP1257134.1"/>
    </source>
</evidence>